<dbReference type="PANTHER" id="PTHR11462:SF35">
    <property type="entry name" value="TRANSCRIPTION FACTOR JRA"/>
    <property type="match status" value="1"/>
</dbReference>
<sequence>MDTTFYEDSGMKVMRGMKRPMTLDLDGAAAKGSKNPRVNNLLTSPDLNMLKLGSPELEKLIIAHNSGFPGDNWKTTNPCMYPKNDEYTRDFNDALSSLQQVTSSSNNLNLYQPQQQQMHQQQPDLQNLVNVSNCNGMMPQIPCSTTIDSYGGYHQQQPLSSINMNCNPMVSSSSMNNNTNCYDPNNGGYYEPVVNIKEEPQTVPCMGLSPPPHSPIDMEDQERLKLERKRLRNRIAASKCRRRKLERIARLEDKVANLKSENSDLVNHVARLRDCICQLKQQVMDHVRSGCEILVSSTYPTDL</sequence>
<keyword evidence="2" id="KW-0805">Transcription regulation</keyword>
<feature type="domain" description="BZIP" evidence="6">
    <location>
        <begin position="223"/>
        <end position="286"/>
    </location>
</feature>
<dbReference type="GO" id="GO:0000981">
    <property type="term" value="F:DNA-binding transcription factor activity, RNA polymerase II-specific"/>
    <property type="evidence" value="ECO:0007669"/>
    <property type="project" value="TreeGrafter"/>
</dbReference>
<evidence type="ECO:0000256" key="4">
    <source>
        <dbReference type="ARBA" id="ARBA00023163"/>
    </source>
</evidence>
<dbReference type="GO" id="GO:0000978">
    <property type="term" value="F:RNA polymerase II cis-regulatory region sequence-specific DNA binding"/>
    <property type="evidence" value="ECO:0007669"/>
    <property type="project" value="TreeGrafter"/>
</dbReference>
<keyword evidence="8" id="KW-1185">Reference proteome</keyword>
<dbReference type="InterPro" id="IPR004827">
    <property type="entry name" value="bZIP"/>
</dbReference>
<comment type="similarity">
    <text evidence="1">Belongs to the bZIP family. Jun subfamily.</text>
</comment>
<dbReference type="GO" id="GO:0042127">
    <property type="term" value="P:regulation of cell population proliferation"/>
    <property type="evidence" value="ECO:0007669"/>
    <property type="project" value="TreeGrafter"/>
</dbReference>
<protein>
    <recommendedName>
        <fullName evidence="6">BZIP domain-containing protein</fullName>
    </recommendedName>
</protein>
<organism evidence="7 8">
    <name type="scientific">Oedothorax gibbosus</name>
    <dbReference type="NCBI Taxonomy" id="931172"/>
    <lineage>
        <taxon>Eukaryota</taxon>
        <taxon>Metazoa</taxon>
        <taxon>Ecdysozoa</taxon>
        <taxon>Arthropoda</taxon>
        <taxon>Chelicerata</taxon>
        <taxon>Arachnida</taxon>
        <taxon>Araneae</taxon>
        <taxon>Araneomorphae</taxon>
        <taxon>Entelegynae</taxon>
        <taxon>Araneoidea</taxon>
        <taxon>Linyphiidae</taxon>
        <taxon>Erigoninae</taxon>
        <taxon>Oedothorax</taxon>
    </lineage>
</organism>
<evidence type="ECO:0000256" key="2">
    <source>
        <dbReference type="ARBA" id="ARBA00023015"/>
    </source>
</evidence>
<dbReference type="GO" id="GO:0051726">
    <property type="term" value="P:regulation of cell cycle"/>
    <property type="evidence" value="ECO:0007669"/>
    <property type="project" value="TreeGrafter"/>
</dbReference>
<dbReference type="CDD" id="cd14696">
    <property type="entry name" value="bZIP_Jun"/>
    <property type="match status" value="1"/>
</dbReference>
<dbReference type="Pfam" id="PF03957">
    <property type="entry name" value="Jun"/>
    <property type="match status" value="1"/>
</dbReference>
<dbReference type="PANTHER" id="PTHR11462">
    <property type="entry name" value="JUN TRANSCRIPTION FACTOR-RELATED"/>
    <property type="match status" value="1"/>
</dbReference>
<evidence type="ECO:0000256" key="5">
    <source>
        <dbReference type="SAM" id="Coils"/>
    </source>
</evidence>
<dbReference type="Pfam" id="PF00170">
    <property type="entry name" value="bZIP_1"/>
    <property type="match status" value="1"/>
</dbReference>
<dbReference type="Proteomes" id="UP000827092">
    <property type="component" value="Unassembled WGS sequence"/>
</dbReference>
<reference evidence="7 8" key="1">
    <citation type="journal article" date="2022" name="Nat. Ecol. Evol.">
        <title>A masculinizing supergene underlies an exaggerated male reproductive morph in a spider.</title>
        <authorList>
            <person name="Hendrickx F."/>
            <person name="De Corte Z."/>
            <person name="Sonet G."/>
            <person name="Van Belleghem S.M."/>
            <person name="Kostlbacher S."/>
            <person name="Vangestel C."/>
        </authorList>
    </citation>
    <scope>NUCLEOTIDE SEQUENCE [LARGE SCALE GENOMIC DNA]</scope>
    <source>
        <strain evidence="7">W744_W776</strain>
    </source>
</reference>
<dbReference type="FunFam" id="1.20.5.170:FF:000012">
    <property type="entry name" value="Putative transcription factor AP-1"/>
    <property type="match status" value="1"/>
</dbReference>
<evidence type="ECO:0000313" key="8">
    <source>
        <dbReference type="Proteomes" id="UP000827092"/>
    </source>
</evidence>
<keyword evidence="5" id="KW-0175">Coiled coil</keyword>
<dbReference type="GO" id="GO:0005667">
    <property type="term" value="C:transcription regulator complex"/>
    <property type="evidence" value="ECO:0007669"/>
    <property type="project" value="TreeGrafter"/>
</dbReference>
<dbReference type="InterPro" id="IPR050946">
    <property type="entry name" value="AP-1_TF_bZIP"/>
</dbReference>
<dbReference type="AlphaFoldDB" id="A0AAV6VIN8"/>
<evidence type="ECO:0000313" key="7">
    <source>
        <dbReference type="EMBL" id="KAG8195759.1"/>
    </source>
</evidence>
<dbReference type="PROSITE" id="PS50217">
    <property type="entry name" value="BZIP"/>
    <property type="match status" value="1"/>
</dbReference>
<proteinExistence type="inferred from homology"/>
<dbReference type="SUPFAM" id="SSF57959">
    <property type="entry name" value="Leucine zipper domain"/>
    <property type="match status" value="1"/>
</dbReference>
<keyword evidence="4" id="KW-0804">Transcription</keyword>
<gene>
    <name evidence="7" type="ORF">JTE90_010635</name>
</gene>
<dbReference type="InterPro" id="IPR002112">
    <property type="entry name" value="Leuzip_Jun"/>
</dbReference>
<dbReference type="PROSITE" id="PS00036">
    <property type="entry name" value="BZIP_BASIC"/>
    <property type="match status" value="1"/>
</dbReference>
<keyword evidence="3" id="KW-0238">DNA-binding</keyword>
<evidence type="ECO:0000256" key="1">
    <source>
        <dbReference type="ARBA" id="ARBA00006882"/>
    </source>
</evidence>
<dbReference type="Gene3D" id="1.20.5.170">
    <property type="match status" value="1"/>
</dbReference>
<comment type="caution">
    <text evidence="7">The sequence shown here is derived from an EMBL/GenBank/DDBJ whole genome shotgun (WGS) entry which is preliminary data.</text>
</comment>
<evidence type="ECO:0000259" key="6">
    <source>
        <dbReference type="PROSITE" id="PS50217"/>
    </source>
</evidence>
<dbReference type="SMART" id="SM00338">
    <property type="entry name" value="BRLZ"/>
    <property type="match status" value="1"/>
</dbReference>
<evidence type="ECO:0000256" key="3">
    <source>
        <dbReference type="ARBA" id="ARBA00023125"/>
    </source>
</evidence>
<name>A0AAV6VIN8_9ARAC</name>
<accession>A0AAV6VIN8</accession>
<dbReference type="InterPro" id="IPR005643">
    <property type="entry name" value="JNK"/>
</dbReference>
<dbReference type="EMBL" id="JAFNEN010000079">
    <property type="protein sequence ID" value="KAG8195759.1"/>
    <property type="molecule type" value="Genomic_DNA"/>
</dbReference>
<dbReference type="InterPro" id="IPR046347">
    <property type="entry name" value="bZIP_sf"/>
</dbReference>
<dbReference type="PRINTS" id="PR00043">
    <property type="entry name" value="LEUZIPPRJUN"/>
</dbReference>
<feature type="coiled-coil region" evidence="5">
    <location>
        <begin position="221"/>
        <end position="268"/>
    </location>
</feature>